<name>A0A835R981_VANPL</name>
<dbReference type="EMBL" id="JADCNL010000003">
    <property type="protein sequence ID" value="KAG0488121.1"/>
    <property type="molecule type" value="Genomic_DNA"/>
</dbReference>
<dbReference type="OrthoDB" id="7537227at2759"/>
<comment type="caution">
    <text evidence="2">The sequence shown here is derived from an EMBL/GenBank/DDBJ whole genome shotgun (WGS) entry which is preliminary data.</text>
</comment>
<evidence type="ECO:0000256" key="1">
    <source>
        <dbReference type="SAM" id="MobiDB-lite"/>
    </source>
</evidence>
<protein>
    <submittedName>
        <fullName evidence="2">Uncharacterized protein</fullName>
    </submittedName>
</protein>
<feature type="compositionally biased region" description="Low complexity" evidence="1">
    <location>
        <begin position="46"/>
        <end position="56"/>
    </location>
</feature>
<sequence length="137" mass="13289">MIPLPENSTKQIAKRVNGSQALACSGAAAEGETVEVAEEEEEETVGAKAESGSTESGLGGLGLEGMVGRDPSGEATVPGVGNAGIMSGGREGSSAGRMDGAAEMKEVAGGGDVPAVRRGRRRNTAAAAAAAGAMGGC</sequence>
<organism evidence="2 3">
    <name type="scientific">Vanilla planifolia</name>
    <name type="common">Vanilla</name>
    <dbReference type="NCBI Taxonomy" id="51239"/>
    <lineage>
        <taxon>Eukaryota</taxon>
        <taxon>Viridiplantae</taxon>
        <taxon>Streptophyta</taxon>
        <taxon>Embryophyta</taxon>
        <taxon>Tracheophyta</taxon>
        <taxon>Spermatophyta</taxon>
        <taxon>Magnoliopsida</taxon>
        <taxon>Liliopsida</taxon>
        <taxon>Asparagales</taxon>
        <taxon>Orchidaceae</taxon>
        <taxon>Vanilloideae</taxon>
        <taxon>Vanilleae</taxon>
        <taxon>Vanilla</taxon>
    </lineage>
</organism>
<dbReference type="Proteomes" id="UP000636800">
    <property type="component" value="Chromosome 3"/>
</dbReference>
<proteinExistence type="predicted"/>
<dbReference type="AlphaFoldDB" id="A0A835R981"/>
<evidence type="ECO:0000313" key="2">
    <source>
        <dbReference type="EMBL" id="KAG0488121.1"/>
    </source>
</evidence>
<feature type="compositionally biased region" description="Acidic residues" evidence="1">
    <location>
        <begin position="32"/>
        <end position="44"/>
    </location>
</feature>
<feature type="region of interest" description="Disordered" evidence="1">
    <location>
        <begin position="28"/>
        <end position="101"/>
    </location>
</feature>
<reference evidence="2 3" key="1">
    <citation type="journal article" date="2020" name="Nat. Food">
        <title>A phased Vanilla planifolia genome enables genetic improvement of flavour and production.</title>
        <authorList>
            <person name="Hasing T."/>
            <person name="Tang H."/>
            <person name="Brym M."/>
            <person name="Khazi F."/>
            <person name="Huang T."/>
            <person name="Chambers A.H."/>
        </authorList>
    </citation>
    <scope>NUCLEOTIDE SEQUENCE [LARGE SCALE GENOMIC DNA]</scope>
    <source>
        <tissue evidence="2">Leaf</tissue>
    </source>
</reference>
<gene>
    <name evidence="2" type="ORF">HPP92_006932</name>
</gene>
<evidence type="ECO:0000313" key="3">
    <source>
        <dbReference type="Proteomes" id="UP000636800"/>
    </source>
</evidence>
<accession>A0A835R981</accession>
<keyword evidence="3" id="KW-1185">Reference proteome</keyword>